<keyword evidence="2" id="KW-1185">Reference proteome</keyword>
<reference evidence="1 2" key="1">
    <citation type="submission" date="2018-10" db="EMBL/GenBank/DDBJ databases">
        <title>Robbsia sp. DHC34, isolated from soil.</title>
        <authorList>
            <person name="Gao Z.-H."/>
            <person name="Qiu L.-H."/>
        </authorList>
    </citation>
    <scope>NUCLEOTIDE SEQUENCE [LARGE SCALE GENOMIC DNA]</scope>
    <source>
        <strain evidence="1 2">DHC34</strain>
    </source>
</reference>
<dbReference type="InterPro" id="IPR010265">
    <property type="entry name" value="Phage_lambda_TipM"/>
</dbReference>
<proteinExistence type="predicted"/>
<dbReference type="RefSeq" id="WP_121091493.1">
    <property type="nucleotide sequence ID" value="NZ_RBZU01000024.1"/>
</dbReference>
<evidence type="ECO:0000313" key="1">
    <source>
        <dbReference type="EMBL" id="RKP43794.1"/>
    </source>
</evidence>
<sequence length="113" mass="12533">MAARVFTWGARVGDKGDVSFAVLSAKFGDGYQQDAADGINNRSDTWPYTYIGYEHEVGPIVEFLEWHGGYKAFQWSPPFGRPGLYKCVGYSLTPQGGPKVQLTATFTRDTRTT</sequence>
<dbReference type="AlphaFoldDB" id="A0A494X6H1"/>
<gene>
    <name evidence="1" type="ORF">D7S86_28405</name>
</gene>
<dbReference type="Pfam" id="PF05939">
    <property type="entry name" value="Phage_min_tail"/>
    <property type="match status" value="1"/>
</dbReference>
<dbReference type="OrthoDB" id="8607203at2"/>
<evidence type="ECO:0000313" key="2">
    <source>
        <dbReference type="Proteomes" id="UP000270342"/>
    </source>
</evidence>
<organism evidence="1 2">
    <name type="scientific">Pararobbsia silviterrae</name>
    <dbReference type="NCBI Taxonomy" id="1792498"/>
    <lineage>
        <taxon>Bacteria</taxon>
        <taxon>Pseudomonadati</taxon>
        <taxon>Pseudomonadota</taxon>
        <taxon>Betaproteobacteria</taxon>
        <taxon>Burkholderiales</taxon>
        <taxon>Burkholderiaceae</taxon>
        <taxon>Pararobbsia</taxon>
    </lineage>
</organism>
<protein>
    <submittedName>
        <fullName evidence="1">Phage tail protein</fullName>
    </submittedName>
</protein>
<comment type="caution">
    <text evidence="1">The sequence shown here is derived from an EMBL/GenBank/DDBJ whole genome shotgun (WGS) entry which is preliminary data.</text>
</comment>
<accession>A0A494X6H1</accession>
<dbReference type="Proteomes" id="UP000270342">
    <property type="component" value="Unassembled WGS sequence"/>
</dbReference>
<name>A0A494X6H1_9BURK</name>
<dbReference type="EMBL" id="RBZU01000024">
    <property type="protein sequence ID" value="RKP43794.1"/>
    <property type="molecule type" value="Genomic_DNA"/>
</dbReference>